<evidence type="ECO:0000256" key="1">
    <source>
        <dbReference type="ARBA" id="ARBA00004651"/>
    </source>
</evidence>
<gene>
    <name evidence="9" type="ORF">EEX84_12635</name>
</gene>
<feature type="transmembrane region" description="Helical" evidence="7">
    <location>
        <begin position="215"/>
        <end position="237"/>
    </location>
</feature>
<dbReference type="Pfam" id="PF00892">
    <property type="entry name" value="EamA"/>
    <property type="match status" value="2"/>
</dbReference>
<comment type="caution">
    <text evidence="9">The sequence shown here is derived from an EMBL/GenBank/DDBJ whole genome shotgun (WGS) entry which is preliminary data.</text>
</comment>
<feature type="transmembrane region" description="Helical" evidence="7">
    <location>
        <begin position="149"/>
        <end position="168"/>
    </location>
</feature>
<feature type="transmembrane region" description="Helical" evidence="7">
    <location>
        <begin position="31"/>
        <end position="54"/>
    </location>
</feature>
<dbReference type="SUPFAM" id="SSF103481">
    <property type="entry name" value="Multidrug resistance efflux transporter EmrE"/>
    <property type="match status" value="2"/>
</dbReference>
<dbReference type="GO" id="GO:0005886">
    <property type="term" value="C:plasma membrane"/>
    <property type="evidence" value="ECO:0007669"/>
    <property type="project" value="UniProtKB-SubCell"/>
</dbReference>
<feature type="domain" description="EamA" evidence="8">
    <location>
        <begin position="5"/>
        <end position="136"/>
    </location>
</feature>
<dbReference type="AlphaFoldDB" id="A0A3M8P4T9"/>
<evidence type="ECO:0000313" key="10">
    <source>
        <dbReference type="Proteomes" id="UP000275473"/>
    </source>
</evidence>
<feature type="transmembrane region" description="Helical" evidence="7">
    <location>
        <begin position="92"/>
        <end position="113"/>
    </location>
</feature>
<dbReference type="InterPro" id="IPR000620">
    <property type="entry name" value="EamA_dom"/>
</dbReference>
<keyword evidence="3" id="KW-1003">Cell membrane</keyword>
<evidence type="ECO:0000259" key="8">
    <source>
        <dbReference type="Pfam" id="PF00892"/>
    </source>
</evidence>
<accession>A0A3M8P4T9</accession>
<feature type="transmembrane region" description="Helical" evidence="7">
    <location>
        <begin position="274"/>
        <end position="293"/>
    </location>
</feature>
<comment type="subcellular location">
    <subcellularLocation>
        <location evidence="1">Cell membrane</location>
        <topology evidence="1">Multi-pass membrane protein</topology>
    </subcellularLocation>
</comment>
<dbReference type="Proteomes" id="UP000275473">
    <property type="component" value="Unassembled WGS sequence"/>
</dbReference>
<evidence type="ECO:0000256" key="6">
    <source>
        <dbReference type="ARBA" id="ARBA00023136"/>
    </source>
</evidence>
<dbReference type="PANTHER" id="PTHR42920">
    <property type="entry name" value="OS03G0707200 PROTEIN-RELATED"/>
    <property type="match status" value="1"/>
</dbReference>
<evidence type="ECO:0000256" key="3">
    <source>
        <dbReference type="ARBA" id="ARBA00022475"/>
    </source>
</evidence>
<keyword evidence="5 7" id="KW-1133">Transmembrane helix</keyword>
<evidence type="ECO:0000256" key="7">
    <source>
        <dbReference type="SAM" id="Phobius"/>
    </source>
</evidence>
<evidence type="ECO:0000256" key="4">
    <source>
        <dbReference type="ARBA" id="ARBA00022692"/>
    </source>
</evidence>
<keyword evidence="6 7" id="KW-0472">Membrane</keyword>
<feature type="transmembrane region" description="Helical" evidence="7">
    <location>
        <begin position="180"/>
        <end position="203"/>
    </location>
</feature>
<evidence type="ECO:0000313" key="9">
    <source>
        <dbReference type="EMBL" id="RNF38679.1"/>
    </source>
</evidence>
<sequence length="297" mass="32366">MSHPYVLLILVVVFYAGNILVGKAVNDLPPVTISFFRLLIAFIVLFPLGFRSAWQYKSTFIHYKKPFLLMTLTGIAFFNAFLYGALQFTTATNASVLEAVIPAATALMSAVVLKEQLRGIQWLGILVSLLGSVWVVMDGRIFQVAAMPWNAGDGIMVGAIICWAVYSITVKQYMHLFPSYGALLVMTGISLLVLGPLVLIEWYMTGFSIQLLAEAPGLVAGLLYLGIFPSFIALLLYNRAVGLLGASRASVFLNFLPVATMAGAYFWLGETITSMHILGALLVIAGVIMTTQVKREP</sequence>
<organism evidence="9 10">
    <name type="scientific">Planococcus salinus</name>
    <dbReference type="NCBI Taxonomy" id="1848460"/>
    <lineage>
        <taxon>Bacteria</taxon>
        <taxon>Bacillati</taxon>
        <taxon>Bacillota</taxon>
        <taxon>Bacilli</taxon>
        <taxon>Bacillales</taxon>
        <taxon>Caryophanaceae</taxon>
        <taxon>Planococcus</taxon>
    </lineage>
</organism>
<dbReference type="InterPro" id="IPR037185">
    <property type="entry name" value="EmrE-like"/>
</dbReference>
<feature type="transmembrane region" description="Helical" evidence="7">
    <location>
        <begin position="249"/>
        <end position="268"/>
    </location>
</feature>
<feature type="domain" description="EamA" evidence="8">
    <location>
        <begin position="152"/>
        <end position="291"/>
    </location>
</feature>
<dbReference type="EMBL" id="RIAX01000010">
    <property type="protein sequence ID" value="RNF38679.1"/>
    <property type="molecule type" value="Genomic_DNA"/>
</dbReference>
<keyword evidence="4 7" id="KW-0812">Transmembrane</keyword>
<dbReference type="OrthoDB" id="510638at2"/>
<reference evidence="9 10" key="1">
    <citation type="journal article" date="2018" name="Int. J. Syst. Evol. Microbiol.">
        <title>Planococcus salinus sp. nov., a moderately halophilic bacterium isolated from a saline-alkali soil.</title>
        <authorList>
            <person name="Gan L."/>
        </authorList>
    </citation>
    <scope>NUCLEOTIDE SEQUENCE [LARGE SCALE GENOMIC DNA]</scope>
    <source>
        <strain evidence="9 10">LCB217</strain>
    </source>
</reference>
<dbReference type="PANTHER" id="PTHR42920:SF11">
    <property type="entry name" value="INNER MEMBRANE PROTEIN YTFF"/>
    <property type="match status" value="1"/>
</dbReference>
<dbReference type="InterPro" id="IPR051258">
    <property type="entry name" value="Diverse_Substrate_Transporter"/>
</dbReference>
<feature type="transmembrane region" description="Helical" evidence="7">
    <location>
        <begin position="120"/>
        <end position="137"/>
    </location>
</feature>
<evidence type="ECO:0000256" key="5">
    <source>
        <dbReference type="ARBA" id="ARBA00022989"/>
    </source>
</evidence>
<feature type="transmembrane region" description="Helical" evidence="7">
    <location>
        <begin position="5"/>
        <end position="25"/>
    </location>
</feature>
<proteinExistence type="inferred from homology"/>
<feature type="transmembrane region" description="Helical" evidence="7">
    <location>
        <begin position="66"/>
        <end position="86"/>
    </location>
</feature>
<name>A0A3M8P4T9_9BACL</name>
<keyword evidence="10" id="KW-1185">Reference proteome</keyword>
<protein>
    <submittedName>
        <fullName evidence="9">DMT family transporter</fullName>
    </submittedName>
</protein>
<evidence type="ECO:0000256" key="2">
    <source>
        <dbReference type="ARBA" id="ARBA00007362"/>
    </source>
</evidence>
<comment type="similarity">
    <text evidence="2">Belongs to the EamA transporter family.</text>
</comment>